<comment type="similarity">
    <text evidence="2">Belongs to the bacterial solute-binding protein SsuA/TauA family.</text>
</comment>
<evidence type="ECO:0000259" key="5">
    <source>
        <dbReference type="SMART" id="SM00062"/>
    </source>
</evidence>
<dbReference type="OrthoDB" id="9776786at2"/>
<dbReference type="GO" id="GO:0055085">
    <property type="term" value="P:transmembrane transport"/>
    <property type="evidence" value="ECO:0007669"/>
    <property type="project" value="InterPro"/>
</dbReference>
<feature type="domain" description="Solute-binding protein family 3/N-terminal" evidence="5">
    <location>
        <begin position="38"/>
        <end position="271"/>
    </location>
</feature>
<dbReference type="CDD" id="cd01071">
    <property type="entry name" value="PBP2_PhnD_like"/>
    <property type="match status" value="1"/>
</dbReference>
<comment type="similarity">
    <text evidence="1">Belongs to the phosphate/phosphite/phosphonate binding protein family.</text>
</comment>
<dbReference type="PATRIC" id="fig|272123.3.peg.4024"/>
<dbReference type="GO" id="GO:0043190">
    <property type="term" value="C:ATP-binding cassette (ABC) transporter complex"/>
    <property type="evidence" value="ECO:0007669"/>
    <property type="project" value="InterPro"/>
</dbReference>
<keyword evidence="3 4" id="KW-0732">Signal</keyword>
<dbReference type="eggNOG" id="COG3221">
    <property type="taxonomic scope" value="Bacteria"/>
</dbReference>
<dbReference type="EMBL" id="CP003659">
    <property type="protein sequence ID" value="AFZ59090.1"/>
    <property type="molecule type" value="Genomic_DNA"/>
</dbReference>
<dbReference type="SMART" id="SM00062">
    <property type="entry name" value="PBPb"/>
    <property type="match status" value="1"/>
</dbReference>
<dbReference type="Proteomes" id="UP000010474">
    <property type="component" value="Chromosome"/>
</dbReference>
<feature type="signal peptide" evidence="4">
    <location>
        <begin position="1"/>
        <end position="24"/>
    </location>
</feature>
<organism evidence="6 7">
    <name type="scientific">Anabaena cylindrica (strain ATCC 27899 / PCC 7122)</name>
    <dbReference type="NCBI Taxonomy" id="272123"/>
    <lineage>
        <taxon>Bacteria</taxon>
        <taxon>Bacillati</taxon>
        <taxon>Cyanobacteriota</taxon>
        <taxon>Cyanophyceae</taxon>
        <taxon>Nostocales</taxon>
        <taxon>Nostocaceae</taxon>
        <taxon>Anabaena</taxon>
    </lineage>
</organism>
<evidence type="ECO:0000256" key="3">
    <source>
        <dbReference type="ARBA" id="ARBA00022729"/>
    </source>
</evidence>
<dbReference type="NCBIfam" id="TIGR01098">
    <property type="entry name" value="3A0109s03R"/>
    <property type="match status" value="1"/>
</dbReference>
<keyword evidence="7" id="KW-1185">Reference proteome</keyword>
<gene>
    <name evidence="6" type="ordered locus">Anacy_3703</name>
</gene>
<proteinExistence type="inferred from homology"/>
<accession>K9ZL82</accession>
<evidence type="ECO:0000256" key="2">
    <source>
        <dbReference type="ARBA" id="ARBA00010742"/>
    </source>
</evidence>
<evidence type="ECO:0000256" key="4">
    <source>
        <dbReference type="SAM" id="SignalP"/>
    </source>
</evidence>
<dbReference type="PROSITE" id="PS51257">
    <property type="entry name" value="PROKAR_LIPOPROTEIN"/>
    <property type="match status" value="1"/>
</dbReference>
<dbReference type="InterPro" id="IPR001638">
    <property type="entry name" value="Solute-binding_3/MltF_N"/>
</dbReference>
<dbReference type="InterPro" id="IPR005770">
    <property type="entry name" value="PhnD"/>
</dbReference>
<dbReference type="STRING" id="272123.Anacy_3703"/>
<evidence type="ECO:0000256" key="1">
    <source>
        <dbReference type="ARBA" id="ARBA00007162"/>
    </source>
</evidence>
<dbReference type="PANTHER" id="PTHR30024">
    <property type="entry name" value="ALIPHATIC SULFONATES-BINDING PROTEIN-RELATED"/>
    <property type="match status" value="1"/>
</dbReference>
<dbReference type="HOGENOM" id="CLU_051472_3_0_3"/>
<evidence type="ECO:0000313" key="6">
    <source>
        <dbReference type="EMBL" id="AFZ59090.1"/>
    </source>
</evidence>
<dbReference type="AlphaFoldDB" id="K9ZL82"/>
<dbReference type="Gene3D" id="3.40.190.10">
    <property type="entry name" value="Periplasmic binding protein-like II"/>
    <property type="match status" value="2"/>
</dbReference>
<dbReference type="Pfam" id="PF12974">
    <property type="entry name" value="Phosphonate-bd"/>
    <property type="match status" value="1"/>
</dbReference>
<name>K9ZL82_ANACC</name>
<feature type="chain" id="PRO_5030173392" evidence="4">
    <location>
        <begin position="25"/>
        <end position="297"/>
    </location>
</feature>
<evidence type="ECO:0000313" key="7">
    <source>
        <dbReference type="Proteomes" id="UP000010474"/>
    </source>
</evidence>
<sequence length="297" mass="32388">MKRRKLIWYSLLFTVGCASGINTADDTPDQLAVTAPKKLRFAVTDVTGLEDLQRDFGAFRTALSEVLGIPIEFFPVDNPTAAAPALLSGEVDIVFAGPSEYLVLNARAKAIPVVAIKRINYHSIILVRANSPIKSVSQLKGKTIAMRSIGSTSGHLSPMKLLIDAGLDPNTDFKIVMLNDKGIVALKKGEVDAWAVASDRYQNILASEGLSEQDFSIIVTGPLLPSDVFVVSNQMAADFVETVRSRMMANQDKLIQSLLVAPANQKYQGGQLVRTDDSEYNMIREVYQKLGQGNFLQ</sequence>
<dbReference type="KEGG" id="acy:Anacy_3703"/>
<dbReference type="SUPFAM" id="SSF53850">
    <property type="entry name" value="Periplasmic binding protein-like II"/>
    <property type="match status" value="1"/>
</dbReference>
<protein>
    <submittedName>
        <fullName evidence="6">Phosphonate ABC transporter, periplasmic phosphonate-binding protein</fullName>
    </submittedName>
</protein>
<dbReference type="PANTHER" id="PTHR30024:SF17">
    <property type="entry name" value="SOLUTE-BINDING PROTEIN FAMILY 3_N-TERMINAL DOMAIN-CONTAINING PROTEIN"/>
    <property type="match status" value="1"/>
</dbReference>
<dbReference type="RefSeq" id="WP_015215711.1">
    <property type="nucleotide sequence ID" value="NC_019771.1"/>
</dbReference>
<reference evidence="7" key="1">
    <citation type="journal article" date="2013" name="Proc. Natl. Acad. Sci. U.S.A.">
        <title>Improving the coverage of the cyanobacterial phylum using diversity-driven genome sequencing.</title>
        <authorList>
            <person name="Shih P.M."/>
            <person name="Wu D."/>
            <person name="Latifi A."/>
            <person name="Axen S.D."/>
            <person name="Fewer D.P."/>
            <person name="Talla E."/>
            <person name="Calteau A."/>
            <person name="Cai F."/>
            <person name="Tandeau de Marsac N."/>
            <person name="Rippka R."/>
            <person name="Herdman M."/>
            <person name="Sivonen K."/>
            <person name="Coursin T."/>
            <person name="Laurent T."/>
            <person name="Goodwin L."/>
            <person name="Nolan M."/>
            <person name="Davenport K.W."/>
            <person name="Han C.S."/>
            <person name="Rubin E.M."/>
            <person name="Eisen J.A."/>
            <person name="Woyke T."/>
            <person name="Gugger M."/>
            <person name="Kerfeld C.A."/>
        </authorList>
    </citation>
    <scope>NUCLEOTIDE SEQUENCE [LARGE SCALE GENOMIC DNA]</scope>
    <source>
        <strain evidence="7">ATCC 27899 / PCC 7122</strain>
    </source>
</reference>